<dbReference type="SUPFAM" id="SSF53850">
    <property type="entry name" value="Periplasmic binding protein-like II"/>
    <property type="match status" value="1"/>
</dbReference>
<evidence type="ECO:0000313" key="8">
    <source>
        <dbReference type="Proteomes" id="UP000051645"/>
    </source>
</evidence>
<dbReference type="Pfam" id="PF13416">
    <property type="entry name" value="SBP_bac_8"/>
    <property type="match status" value="1"/>
</dbReference>
<reference evidence="8 9" key="1">
    <citation type="journal article" date="2015" name="Genome Announc.">
        <title>Expanding the biotechnology potential of lactobacilli through comparative genomics of 213 strains and associated genera.</title>
        <authorList>
            <person name="Sun Z."/>
            <person name="Harris H.M."/>
            <person name="McCann A."/>
            <person name="Guo C."/>
            <person name="Argimon S."/>
            <person name="Zhang W."/>
            <person name="Yang X."/>
            <person name="Jeffery I.B."/>
            <person name="Cooney J.C."/>
            <person name="Kagawa T.F."/>
            <person name="Liu W."/>
            <person name="Song Y."/>
            <person name="Salvetti E."/>
            <person name="Wrobel A."/>
            <person name="Rasinkangas P."/>
            <person name="Parkhill J."/>
            <person name="Rea M.C."/>
            <person name="O'Sullivan O."/>
            <person name="Ritari J."/>
            <person name="Douillard F.P."/>
            <person name="Paul Ross R."/>
            <person name="Yang R."/>
            <person name="Briner A.E."/>
            <person name="Felis G.E."/>
            <person name="de Vos W.M."/>
            <person name="Barrangou R."/>
            <person name="Klaenhammer T.R."/>
            <person name="Caufield P.W."/>
            <person name="Cui Y."/>
            <person name="Zhang H."/>
            <person name="O'Toole P.W."/>
        </authorList>
    </citation>
    <scope>NUCLEOTIDE SEQUENCE [LARGE SCALE GENOMIC DNA]</scope>
    <source>
        <strain evidence="6 9">ATCC BAA-66</strain>
        <strain evidence="7 8">DSM 13344</strain>
    </source>
</reference>
<evidence type="ECO:0000256" key="1">
    <source>
        <dbReference type="ARBA" id="ARBA00004196"/>
    </source>
</evidence>
<dbReference type="CDD" id="cd14748">
    <property type="entry name" value="PBP2_UgpB"/>
    <property type="match status" value="1"/>
</dbReference>
<keyword evidence="8" id="KW-1185">Reference proteome</keyword>
<dbReference type="GO" id="GO:0055085">
    <property type="term" value="P:transmembrane transport"/>
    <property type="evidence" value="ECO:0007669"/>
    <property type="project" value="InterPro"/>
</dbReference>
<keyword evidence="4" id="KW-0732">Signal</keyword>
<dbReference type="STRING" id="81857.IV38_GL000686"/>
<dbReference type="Gene3D" id="3.40.190.10">
    <property type="entry name" value="Periplasmic binding protein-like II"/>
    <property type="match status" value="2"/>
</dbReference>
<dbReference type="InterPro" id="IPR006061">
    <property type="entry name" value="SBP_1_CS"/>
</dbReference>
<dbReference type="PANTHER" id="PTHR43649">
    <property type="entry name" value="ARABINOSE-BINDING PROTEIN-RELATED"/>
    <property type="match status" value="1"/>
</dbReference>
<gene>
    <name evidence="6" type="ORF">IV38_GL000686</name>
    <name evidence="7" type="ORF">IV40_GL000535</name>
</gene>
<organism evidence="7 8">
    <name type="scientific">Lactobacillus selangorensis</name>
    <dbReference type="NCBI Taxonomy" id="81857"/>
    <lineage>
        <taxon>Bacteria</taxon>
        <taxon>Bacillati</taxon>
        <taxon>Bacillota</taxon>
        <taxon>Bacilli</taxon>
        <taxon>Lactobacillales</taxon>
        <taxon>Lactobacillaceae</taxon>
        <taxon>Lactobacillus</taxon>
    </lineage>
</organism>
<evidence type="ECO:0000313" key="9">
    <source>
        <dbReference type="Proteomes" id="UP000051751"/>
    </source>
</evidence>
<evidence type="ECO:0000313" key="6">
    <source>
        <dbReference type="EMBL" id="KRN27280.1"/>
    </source>
</evidence>
<dbReference type="EMBL" id="JQAT01000010">
    <property type="protein sequence ID" value="KRN27280.1"/>
    <property type="molecule type" value="Genomic_DNA"/>
</dbReference>
<comment type="subcellular location">
    <subcellularLocation>
        <location evidence="1">Cell envelope</location>
    </subcellularLocation>
</comment>
<protein>
    <submittedName>
        <fullName evidence="7">Extracellular solute-binding protein, family 1</fullName>
    </submittedName>
</protein>
<dbReference type="PANTHER" id="PTHR43649:SF31">
    <property type="entry name" value="SN-GLYCEROL-3-PHOSPHATE-BINDING PERIPLASMIC PROTEIN UGPB"/>
    <property type="match status" value="1"/>
</dbReference>
<sequence length="444" mass="48219">MMGLAAVSAVAAMFIFALRPQPVQHHSSRTTITFWHSMNGPNEKVLLALIRRFNRSQTKYTVKPIYAGSYELSVMKYANTVGSNVAPDVIQSDQANQALMLDLKATVPVQKFVDRDHYDLSQLYPGVTAAYRIKGSLASMPFNSSSSVLYYNQDLFKKYAVPNLPLAPTYSDVTKAAVALTKRSHGAVKGMTLQIYGWLPEELAANQNAVIVNHGNGRRSLATAATLDSPAMQASMLWLQNVIKQGAFQNLGTGSAAANNQNAAFLAQKVGLFMQSSALLSQMQKSAKFKYGVVFTPHPDGTQANGVAIGGASLWITKNKPAAVQEGAWQLLKFLMTPQAQAAWQLGTGYFTVNQRASHEKTLAAAIRKQPALAVPIAQLKQGHLNAATAGAYFGNIQEERRNIEIAMQQIYGGADVQTALRTAETNTNAAIQKTNQVNRNQQQ</sequence>
<evidence type="ECO:0000256" key="3">
    <source>
        <dbReference type="ARBA" id="ARBA00022448"/>
    </source>
</evidence>
<comment type="similarity">
    <text evidence="2">Belongs to the bacterial solute-binding protein 1 family.</text>
</comment>
<dbReference type="AlphaFoldDB" id="A0A0R2FN37"/>
<accession>A0A0R2FN37</accession>
<keyword evidence="5" id="KW-0574">Periplasm</keyword>
<name>A0A0R2FN37_9LACO</name>
<dbReference type="InterPro" id="IPR006059">
    <property type="entry name" value="SBP"/>
</dbReference>
<dbReference type="PROSITE" id="PS01037">
    <property type="entry name" value="SBP_BACTERIAL_1"/>
    <property type="match status" value="1"/>
</dbReference>
<comment type="caution">
    <text evidence="7">The sequence shown here is derived from an EMBL/GenBank/DDBJ whole genome shotgun (WGS) entry which is preliminary data.</text>
</comment>
<dbReference type="Proteomes" id="UP000051645">
    <property type="component" value="Unassembled WGS sequence"/>
</dbReference>
<evidence type="ECO:0000256" key="2">
    <source>
        <dbReference type="ARBA" id="ARBA00008520"/>
    </source>
</evidence>
<dbReference type="Proteomes" id="UP000051751">
    <property type="component" value="Unassembled WGS sequence"/>
</dbReference>
<keyword evidence="3" id="KW-0813">Transport</keyword>
<dbReference type="EMBL" id="JQAZ01000010">
    <property type="protein sequence ID" value="KRN29937.1"/>
    <property type="molecule type" value="Genomic_DNA"/>
</dbReference>
<proteinExistence type="inferred from homology"/>
<evidence type="ECO:0000256" key="4">
    <source>
        <dbReference type="ARBA" id="ARBA00022729"/>
    </source>
</evidence>
<evidence type="ECO:0000313" key="7">
    <source>
        <dbReference type="EMBL" id="KRN29937.1"/>
    </source>
</evidence>
<dbReference type="GO" id="GO:0030313">
    <property type="term" value="C:cell envelope"/>
    <property type="evidence" value="ECO:0007669"/>
    <property type="project" value="UniProtKB-SubCell"/>
</dbReference>
<dbReference type="PATRIC" id="fig|81857.3.peg.690"/>
<evidence type="ECO:0000256" key="5">
    <source>
        <dbReference type="ARBA" id="ARBA00022764"/>
    </source>
</evidence>
<dbReference type="InterPro" id="IPR050490">
    <property type="entry name" value="Bact_solute-bd_prot1"/>
</dbReference>